<gene>
    <name evidence="1" type="ORF">SDC9_167018</name>
</gene>
<organism evidence="1">
    <name type="scientific">bioreactor metagenome</name>
    <dbReference type="NCBI Taxonomy" id="1076179"/>
    <lineage>
        <taxon>unclassified sequences</taxon>
        <taxon>metagenomes</taxon>
        <taxon>ecological metagenomes</taxon>
    </lineage>
</organism>
<dbReference type="EMBL" id="VSSQ01067238">
    <property type="protein sequence ID" value="MPN19646.1"/>
    <property type="molecule type" value="Genomic_DNA"/>
</dbReference>
<reference evidence="1" key="1">
    <citation type="submission" date="2019-08" db="EMBL/GenBank/DDBJ databases">
        <authorList>
            <person name="Kucharzyk K."/>
            <person name="Murdoch R.W."/>
            <person name="Higgins S."/>
            <person name="Loffler F."/>
        </authorList>
    </citation>
    <scope>NUCLEOTIDE SEQUENCE</scope>
</reference>
<proteinExistence type="predicted"/>
<accession>A0A645G0H2</accession>
<comment type="caution">
    <text evidence="1">The sequence shown here is derived from an EMBL/GenBank/DDBJ whole genome shotgun (WGS) entry which is preliminary data.</text>
</comment>
<sequence length="30" mass="3536">MKRGRMLEDRFKIYEALQKIGNLGATFYAD</sequence>
<protein>
    <submittedName>
        <fullName evidence="1">Uncharacterized protein</fullName>
    </submittedName>
</protein>
<evidence type="ECO:0000313" key="1">
    <source>
        <dbReference type="EMBL" id="MPN19646.1"/>
    </source>
</evidence>
<name>A0A645G0H2_9ZZZZ</name>
<dbReference type="AlphaFoldDB" id="A0A645G0H2"/>